<organism evidence="1 2">
    <name type="scientific">Avena sativa</name>
    <name type="common">Oat</name>
    <dbReference type="NCBI Taxonomy" id="4498"/>
    <lineage>
        <taxon>Eukaryota</taxon>
        <taxon>Viridiplantae</taxon>
        <taxon>Streptophyta</taxon>
        <taxon>Embryophyta</taxon>
        <taxon>Tracheophyta</taxon>
        <taxon>Spermatophyta</taxon>
        <taxon>Magnoliopsida</taxon>
        <taxon>Liliopsida</taxon>
        <taxon>Poales</taxon>
        <taxon>Poaceae</taxon>
        <taxon>BOP clade</taxon>
        <taxon>Pooideae</taxon>
        <taxon>Poodae</taxon>
        <taxon>Poeae</taxon>
        <taxon>Poeae Chloroplast Group 1 (Aveneae type)</taxon>
        <taxon>Aveninae</taxon>
        <taxon>Avena</taxon>
    </lineage>
</organism>
<reference evidence="1" key="2">
    <citation type="submission" date="2025-09" db="UniProtKB">
        <authorList>
            <consortium name="EnsemblPlants"/>
        </authorList>
    </citation>
    <scope>IDENTIFICATION</scope>
</reference>
<accession>A0ACD5UFG7</accession>
<evidence type="ECO:0000313" key="1">
    <source>
        <dbReference type="EnsemblPlants" id="AVESA.00010b.r2.2AG0238430.1.CDS"/>
    </source>
</evidence>
<protein>
    <submittedName>
        <fullName evidence="1">Uncharacterized protein</fullName>
    </submittedName>
</protein>
<reference evidence="1" key="1">
    <citation type="submission" date="2021-05" db="EMBL/GenBank/DDBJ databases">
        <authorList>
            <person name="Scholz U."/>
            <person name="Mascher M."/>
            <person name="Fiebig A."/>
        </authorList>
    </citation>
    <scope>NUCLEOTIDE SEQUENCE [LARGE SCALE GENOMIC DNA]</scope>
</reference>
<keyword evidence="2" id="KW-1185">Reference proteome</keyword>
<name>A0ACD5UFG7_AVESA</name>
<dbReference type="EnsemblPlants" id="AVESA.00010b.r2.2AG0238430.1">
    <property type="protein sequence ID" value="AVESA.00010b.r2.2AG0238430.1.CDS"/>
    <property type="gene ID" value="AVESA.00010b.r2.2AG0238430"/>
</dbReference>
<proteinExistence type="predicted"/>
<evidence type="ECO:0000313" key="2">
    <source>
        <dbReference type="Proteomes" id="UP001732700"/>
    </source>
</evidence>
<sequence length="505" mass="56798">MEALLATLPAAGGGAVAAAAAAVGVAAITSVRMDSKKRPNAPPEIPGLPLIGNLLQLKGTKPHKTFTKWSETYGPIYTTMLGVAPTLVLNSTELVREAMVDKYSSISTRKLTKAFEVISRHKMMVSMSDYGDFHKMVKRFAMAGFLGPAAQRQFRDTRMQMMDNMVNTFRTSAIDEPHATQNFRKVFRAELFRLNMLQSFGEDVSSIYVEELGREVSATELCDIMVVDTLLSLAEVDWRDFFPFLSWVPNKGFEEKVIPSEARRSAVTRALINLRRKRLESGEANVCYLDTLLAENTLTEEELIMMSWEVILGGTDTTLMTTEWAMFELAKNPEIQDRLYQEIKEVCGDETLTEDHLPRLPYLKAVFYETLRRHSPGPILPPRFIHEDTTLGGYQVPGGTDVILNIYGCNHDPNEWEQPEQWRPERFLDASRFDDNYKPIAFGAGKRICGGMSQATTIASTSIGRFVQEFTWKLKKGDEDNEETAHFVGARLHPLEVHVSPRGGR</sequence>
<dbReference type="Proteomes" id="UP001732700">
    <property type="component" value="Chromosome 2A"/>
</dbReference>